<dbReference type="EMBL" id="CP116346">
    <property type="protein sequence ID" value="WIT10462.1"/>
    <property type="molecule type" value="Genomic_DNA"/>
</dbReference>
<evidence type="ECO:0000313" key="7">
    <source>
        <dbReference type="EMBL" id="WIT10462.1"/>
    </source>
</evidence>
<organism evidence="7 8">
    <name type="scientific">Paucibacter sediminis</name>
    <dbReference type="NCBI Taxonomy" id="3019553"/>
    <lineage>
        <taxon>Bacteria</taxon>
        <taxon>Pseudomonadati</taxon>
        <taxon>Pseudomonadota</taxon>
        <taxon>Betaproteobacteria</taxon>
        <taxon>Burkholderiales</taxon>
        <taxon>Sphaerotilaceae</taxon>
        <taxon>Roseateles</taxon>
    </lineage>
</organism>
<dbReference type="AlphaFoldDB" id="A0AA95SLN5"/>
<keyword evidence="1" id="KW-0229">DNA integration</keyword>
<dbReference type="InterPro" id="IPR006118">
    <property type="entry name" value="Recombinase_CS"/>
</dbReference>
<dbReference type="SUPFAM" id="SSF53041">
    <property type="entry name" value="Resolvase-like"/>
    <property type="match status" value="1"/>
</dbReference>
<dbReference type="RefSeq" id="WP_285231530.1">
    <property type="nucleotide sequence ID" value="NZ_CP116346.1"/>
</dbReference>
<dbReference type="GO" id="GO:0000150">
    <property type="term" value="F:DNA strand exchange activity"/>
    <property type="evidence" value="ECO:0007669"/>
    <property type="project" value="InterPro"/>
</dbReference>
<dbReference type="InterPro" id="IPR050639">
    <property type="entry name" value="SSR_resolvase"/>
</dbReference>
<evidence type="ECO:0000256" key="4">
    <source>
        <dbReference type="PIRSR" id="PIRSR606118-50"/>
    </source>
</evidence>
<protein>
    <submittedName>
        <fullName evidence="7">Recombinase family protein</fullName>
    </submittedName>
</protein>
<keyword evidence="3" id="KW-0233">DNA recombination</keyword>
<evidence type="ECO:0000259" key="6">
    <source>
        <dbReference type="PROSITE" id="PS51736"/>
    </source>
</evidence>
<evidence type="ECO:0000313" key="8">
    <source>
        <dbReference type="Proteomes" id="UP001177769"/>
    </source>
</evidence>
<feature type="active site" description="O-(5'-phospho-DNA)-serine intermediate" evidence="4 5">
    <location>
        <position position="17"/>
    </location>
</feature>
<name>A0AA95SLN5_9BURK</name>
<keyword evidence="8" id="KW-1185">Reference proteome</keyword>
<dbReference type="PROSITE" id="PS00397">
    <property type="entry name" value="RECOMBINASES_1"/>
    <property type="match status" value="1"/>
</dbReference>
<accession>A0AA95SLN5</accession>
<dbReference type="KEGG" id="pais:PFX98_16280"/>
<dbReference type="InterPro" id="IPR006119">
    <property type="entry name" value="Resolv_N"/>
</dbReference>
<dbReference type="Gene3D" id="3.40.50.1390">
    <property type="entry name" value="Resolvase, N-terminal catalytic domain"/>
    <property type="match status" value="1"/>
</dbReference>
<dbReference type="PANTHER" id="PTHR30461:SF2">
    <property type="entry name" value="SERINE RECOMBINASE PINE-RELATED"/>
    <property type="match status" value="1"/>
</dbReference>
<dbReference type="CDD" id="cd03768">
    <property type="entry name" value="SR_ResInv"/>
    <property type="match status" value="1"/>
</dbReference>
<evidence type="ECO:0000256" key="2">
    <source>
        <dbReference type="ARBA" id="ARBA00023125"/>
    </source>
</evidence>
<feature type="domain" description="Resolvase/invertase-type recombinase catalytic" evidence="6">
    <location>
        <begin position="9"/>
        <end position="153"/>
    </location>
</feature>
<dbReference type="SMART" id="SM00857">
    <property type="entry name" value="Resolvase"/>
    <property type="match status" value="1"/>
</dbReference>
<dbReference type="GO" id="GO:0015074">
    <property type="term" value="P:DNA integration"/>
    <property type="evidence" value="ECO:0007669"/>
    <property type="project" value="UniProtKB-KW"/>
</dbReference>
<evidence type="ECO:0000256" key="1">
    <source>
        <dbReference type="ARBA" id="ARBA00022908"/>
    </source>
</evidence>
<dbReference type="Proteomes" id="UP001177769">
    <property type="component" value="Chromosome"/>
</dbReference>
<reference evidence="7" key="1">
    <citation type="submission" date="2023-01" db="EMBL/GenBank/DDBJ databases">
        <title>Whole genome sequence of Paucibacter sp. S2-9 isolated from pond sediment.</title>
        <authorList>
            <person name="Jung J.Y."/>
        </authorList>
    </citation>
    <scope>NUCLEOTIDE SEQUENCE</scope>
    <source>
        <strain evidence="7">S2-9</strain>
    </source>
</reference>
<gene>
    <name evidence="7" type="ORF">PFX98_16280</name>
</gene>
<dbReference type="PANTHER" id="PTHR30461">
    <property type="entry name" value="DNA-INVERTASE FROM LAMBDOID PROPHAGE"/>
    <property type="match status" value="1"/>
</dbReference>
<dbReference type="InterPro" id="IPR036162">
    <property type="entry name" value="Resolvase-like_N_sf"/>
</dbReference>
<evidence type="ECO:0000256" key="3">
    <source>
        <dbReference type="ARBA" id="ARBA00023172"/>
    </source>
</evidence>
<dbReference type="Pfam" id="PF00239">
    <property type="entry name" value="Resolvase"/>
    <property type="match status" value="1"/>
</dbReference>
<dbReference type="PROSITE" id="PS51736">
    <property type="entry name" value="RECOMBINASES_3"/>
    <property type="match status" value="1"/>
</dbReference>
<keyword evidence="2" id="KW-0238">DNA-binding</keyword>
<sequence length="204" mass="22178">MNKASRQLRVALYARVSTDKQTTENQLQDLRSAAERLGWLVVGEFVDKGISGAKGRAERPQLDALLKGVARKEFDVVAAWSVDRLGRSLIDLVNLLQELHSTGVDLYLHQQGINTTTPAGRAIFGMMGVFAEFERALIQERIRAGLARAKKLGTKSGEAIGRPRASAAVETRILELRSQGMGMLKIAAAVPCGVSVVQRVLAKD</sequence>
<proteinExistence type="predicted"/>
<evidence type="ECO:0000256" key="5">
    <source>
        <dbReference type="PROSITE-ProRule" id="PRU10137"/>
    </source>
</evidence>
<dbReference type="GO" id="GO:0003677">
    <property type="term" value="F:DNA binding"/>
    <property type="evidence" value="ECO:0007669"/>
    <property type="project" value="UniProtKB-KW"/>
</dbReference>